<comment type="caution">
    <text evidence="2">The sequence shown here is derived from an EMBL/GenBank/DDBJ whole genome shotgun (WGS) entry which is preliminary data.</text>
</comment>
<feature type="compositionally biased region" description="Basic and acidic residues" evidence="1">
    <location>
        <begin position="52"/>
        <end position="67"/>
    </location>
</feature>
<evidence type="ECO:0000313" key="2">
    <source>
        <dbReference type="EMBL" id="MCI42721.1"/>
    </source>
</evidence>
<organism evidence="2 3">
    <name type="scientific">Trifolium medium</name>
    <dbReference type="NCBI Taxonomy" id="97028"/>
    <lineage>
        <taxon>Eukaryota</taxon>
        <taxon>Viridiplantae</taxon>
        <taxon>Streptophyta</taxon>
        <taxon>Embryophyta</taxon>
        <taxon>Tracheophyta</taxon>
        <taxon>Spermatophyta</taxon>
        <taxon>Magnoliopsida</taxon>
        <taxon>eudicotyledons</taxon>
        <taxon>Gunneridae</taxon>
        <taxon>Pentapetalae</taxon>
        <taxon>rosids</taxon>
        <taxon>fabids</taxon>
        <taxon>Fabales</taxon>
        <taxon>Fabaceae</taxon>
        <taxon>Papilionoideae</taxon>
        <taxon>50 kb inversion clade</taxon>
        <taxon>NPAAA clade</taxon>
        <taxon>Hologalegina</taxon>
        <taxon>IRL clade</taxon>
        <taxon>Trifolieae</taxon>
        <taxon>Trifolium</taxon>
    </lineage>
</organism>
<reference evidence="2 3" key="1">
    <citation type="journal article" date="2018" name="Front. Plant Sci.">
        <title>Red Clover (Trifolium pratense) and Zigzag Clover (T. medium) - A Picture of Genomic Similarities and Differences.</title>
        <authorList>
            <person name="Dluhosova J."/>
            <person name="Istvanek J."/>
            <person name="Nedelnik J."/>
            <person name="Repkova J."/>
        </authorList>
    </citation>
    <scope>NUCLEOTIDE SEQUENCE [LARGE SCALE GENOMIC DNA]</scope>
    <source>
        <strain evidence="3">cv. 10/8</strain>
        <tissue evidence="2">Leaf</tissue>
    </source>
</reference>
<sequence>MTTLSNHWNNNNTNNNYSNNNNNANNNNHANNFRLRHIATETLDDNQPSLLEKLDDHADKSKPKETEVVAEQDAWVEVDESKDEKEEIDEQDDSE</sequence>
<feature type="region of interest" description="Disordered" evidence="1">
    <location>
        <begin position="1"/>
        <end position="95"/>
    </location>
</feature>
<evidence type="ECO:0000313" key="3">
    <source>
        <dbReference type="Proteomes" id="UP000265520"/>
    </source>
</evidence>
<dbReference type="AlphaFoldDB" id="A0A392S1H0"/>
<proteinExistence type="predicted"/>
<dbReference type="Proteomes" id="UP000265520">
    <property type="component" value="Unassembled WGS sequence"/>
</dbReference>
<protein>
    <submittedName>
        <fullName evidence="2">Uncharacterized protein</fullName>
    </submittedName>
</protein>
<feature type="compositionally biased region" description="Low complexity" evidence="1">
    <location>
        <begin position="1"/>
        <end position="32"/>
    </location>
</feature>
<keyword evidence="3" id="KW-1185">Reference proteome</keyword>
<name>A0A392S1H0_9FABA</name>
<feature type="non-terminal residue" evidence="2">
    <location>
        <position position="95"/>
    </location>
</feature>
<dbReference type="EMBL" id="LXQA010308002">
    <property type="protein sequence ID" value="MCI42721.1"/>
    <property type="molecule type" value="Genomic_DNA"/>
</dbReference>
<accession>A0A392S1H0</accession>
<evidence type="ECO:0000256" key="1">
    <source>
        <dbReference type="SAM" id="MobiDB-lite"/>
    </source>
</evidence>
<feature type="compositionally biased region" description="Acidic residues" evidence="1">
    <location>
        <begin position="68"/>
        <end position="95"/>
    </location>
</feature>